<feature type="transmembrane region" description="Helical" evidence="5">
    <location>
        <begin position="143"/>
        <end position="164"/>
    </location>
</feature>
<dbReference type="CDD" id="cd13961">
    <property type="entry name" value="PT_UbiA_DGGGPS"/>
    <property type="match status" value="1"/>
</dbReference>
<evidence type="ECO:0000256" key="4">
    <source>
        <dbReference type="ARBA" id="ARBA00023136"/>
    </source>
</evidence>
<keyword evidence="2 5" id="KW-0812">Transmembrane</keyword>
<dbReference type="AlphaFoldDB" id="B8HUD9"/>
<dbReference type="InterPro" id="IPR000537">
    <property type="entry name" value="UbiA_prenyltransferase"/>
</dbReference>
<feature type="transmembrane region" description="Helical" evidence="5">
    <location>
        <begin position="241"/>
        <end position="261"/>
    </location>
</feature>
<evidence type="ECO:0000256" key="1">
    <source>
        <dbReference type="ARBA" id="ARBA00004141"/>
    </source>
</evidence>
<gene>
    <name evidence="6" type="ordered locus">Cyan7425_2123</name>
</gene>
<sequence>MIHTSTSNSSSKSIFEFGLACAQLFRLPVSLIAALAGFATCDTLNPSLPQGNAYRCATILFCLTAAACAINDYKDVDKDRINHPDRPLPAGRLSPSLAWWGALTLFALALLTALSLGGPPGLLVGISIVLLWNYSHLLKYSGVLGNLVVASLIALLILLGSMIAGQPFRMIYPTVFVFCYALAREVVWDIHDAEGDRQEGVMTVANGLGIQVAFTLVWVLMGMLLLSLPLALSLLSLAHPIRFAGFVSLMLLSFALPLALYQKEQSEVAYERLVFWERLAMVLGVIGLLGAAPI</sequence>
<dbReference type="STRING" id="395961.Cyan7425_2123"/>
<feature type="transmembrane region" description="Helical" evidence="5">
    <location>
        <begin position="273"/>
        <end position="292"/>
    </location>
</feature>
<protein>
    <submittedName>
        <fullName evidence="6">UbiA prenyltransferase</fullName>
    </submittedName>
</protein>
<organism evidence="6">
    <name type="scientific">Cyanothece sp. (strain PCC 7425 / ATCC 29141)</name>
    <dbReference type="NCBI Taxonomy" id="395961"/>
    <lineage>
        <taxon>Bacteria</taxon>
        <taxon>Bacillati</taxon>
        <taxon>Cyanobacteriota</taxon>
        <taxon>Cyanophyceae</taxon>
        <taxon>Gomontiellales</taxon>
        <taxon>Cyanothecaceae</taxon>
        <taxon>Cyanothece</taxon>
    </lineage>
</organism>
<evidence type="ECO:0000256" key="2">
    <source>
        <dbReference type="ARBA" id="ARBA00022692"/>
    </source>
</evidence>
<dbReference type="PANTHER" id="PTHR42723">
    <property type="entry name" value="CHLOROPHYLL SYNTHASE"/>
    <property type="match status" value="1"/>
</dbReference>
<keyword evidence="3 5" id="KW-1133">Transmembrane helix</keyword>
<dbReference type="PANTHER" id="PTHR42723:SF1">
    <property type="entry name" value="CHLOROPHYLL SYNTHASE, CHLOROPLASTIC"/>
    <property type="match status" value="1"/>
</dbReference>
<dbReference type="EMBL" id="CP001344">
    <property type="protein sequence ID" value="ACL44484.1"/>
    <property type="molecule type" value="Genomic_DNA"/>
</dbReference>
<feature type="transmembrane region" description="Helical" evidence="5">
    <location>
        <begin position="208"/>
        <end position="235"/>
    </location>
</feature>
<dbReference type="OrthoDB" id="9811562at2"/>
<evidence type="ECO:0000256" key="5">
    <source>
        <dbReference type="SAM" id="Phobius"/>
    </source>
</evidence>
<accession>B8HUD9</accession>
<keyword evidence="6" id="KW-0808">Transferase</keyword>
<comment type="subcellular location">
    <subcellularLocation>
        <location evidence="1">Membrane</location>
        <topology evidence="1">Multi-pass membrane protein</topology>
    </subcellularLocation>
</comment>
<evidence type="ECO:0000313" key="6">
    <source>
        <dbReference type="EMBL" id="ACL44484.1"/>
    </source>
</evidence>
<feature type="transmembrane region" description="Helical" evidence="5">
    <location>
        <begin position="98"/>
        <end position="131"/>
    </location>
</feature>
<dbReference type="Pfam" id="PF01040">
    <property type="entry name" value="UbiA"/>
    <property type="match status" value="1"/>
</dbReference>
<proteinExistence type="predicted"/>
<keyword evidence="4 5" id="KW-0472">Membrane</keyword>
<evidence type="ECO:0000256" key="3">
    <source>
        <dbReference type="ARBA" id="ARBA00022989"/>
    </source>
</evidence>
<feature type="transmembrane region" description="Helical" evidence="5">
    <location>
        <begin position="170"/>
        <end position="187"/>
    </location>
</feature>
<feature type="transmembrane region" description="Helical" evidence="5">
    <location>
        <begin position="17"/>
        <end position="41"/>
    </location>
</feature>
<dbReference type="eggNOG" id="COG0382">
    <property type="taxonomic scope" value="Bacteria"/>
</dbReference>
<dbReference type="HOGENOM" id="CLU_073311_1_1_3"/>
<dbReference type="InterPro" id="IPR044878">
    <property type="entry name" value="UbiA_sf"/>
</dbReference>
<name>B8HUD9_CYAP4</name>
<dbReference type="KEGG" id="cyn:Cyan7425_2123"/>
<dbReference type="GO" id="GO:0016020">
    <property type="term" value="C:membrane"/>
    <property type="evidence" value="ECO:0007669"/>
    <property type="project" value="UniProtKB-SubCell"/>
</dbReference>
<dbReference type="Gene3D" id="1.10.357.140">
    <property type="entry name" value="UbiA prenyltransferase"/>
    <property type="match status" value="1"/>
</dbReference>
<reference evidence="6" key="1">
    <citation type="submission" date="2009-01" db="EMBL/GenBank/DDBJ databases">
        <title>Complete sequence of chromosome Cyanothece sp. PCC 7425.</title>
        <authorList>
            <consortium name="US DOE Joint Genome Institute"/>
            <person name="Lucas S."/>
            <person name="Copeland A."/>
            <person name="Lapidus A."/>
            <person name="Glavina del Rio T."/>
            <person name="Dalin E."/>
            <person name="Tice H."/>
            <person name="Bruce D."/>
            <person name="Goodwin L."/>
            <person name="Pitluck S."/>
            <person name="Sims D."/>
            <person name="Meineke L."/>
            <person name="Brettin T."/>
            <person name="Detter J.C."/>
            <person name="Han C."/>
            <person name="Larimer F."/>
            <person name="Land M."/>
            <person name="Hauser L."/>
            <person name="Kyrpides N."/>
            <person name="Ovchinnikova G."/>
            <person name="Liberton M."/>
            <person name="Stoeckel J."/>
            <person name="Banerjee A."/>
            <person name="Singh A."/>
            <person name="Page L."/>
            <person name="Sato H."/>
            <person name="Zhao L."/>
            <person name="Sherman L."/>
            <person name="Pakrasi H."/>
            <person name="Richardson P."/>
        </authorList>
    </citation>
    <scope>NUCLEOTIDE SEQUENCE</scope>
    <source>
        <strain evidence="6">PCC 7425</strain>
    </source>
</reference>
<dbReference type="GO" id="GO:0016765">
    <property type="term" value="F:transferase activity, transferring alkyl or aryl (other than methyl) groups"/>
    <property type="evidence" value="ECO:0007669"/>
    <property type="project" value="InterPro"/>
</dbReference>
<dbReference type="InterPro" id="IPR050475">
    <property type="entry name" value="Prenyltransferase_related"/>
</dbReference>